<protein>
    <submittedName>
        <fullName evidence="1">Uncharacterized protein</fullName>
    </submittedName>
</protein>
<organism evidence="1">
    <name type="scientific">Rhizophagus irregularis (strain DAOM 181602 / DAOM 197198 / MUCL 43194)</name>
    <name type="common">Arbuscular mycorrhizal fungus</name>
    <name type="synonym">Glomus intraradices</name>
    <dbReference type="NCBI Taxonomy" id="747089"/>
    <lineage>
        <taxon>Eukaryota</taxon>
        <taxon>Fungi</taxon>
        <taxon>Fungi incertae sedis</taxon>
        <taxon>Mucoromycota</taxon>
        <taxon>Glomeromycotina</taxon>
        <taxon>Glomeromycetes</taxon>
        <taxon>Glomerales</taxon>
        <taxon>Glomeraceae</taxon>
        <taxon>Rhizophagus</taxon>
    </lineage>
</organism>
<reference evidence="1" key="1">
    <citation type="submission" date="2013-07" db="EMBL/GenBank/DDBJ databases">
        <title>The genome of an arbuscular mycorrhizal fungus provides insights into the evolution of the oldest plant symbiosis.</title>
        <authorList>
            <consortium name="DOE Joint Genome Institute"/>
            <person name="Tisserant E."/>
            <person name="Malbreil M."/>
            <person name="Kuo A."/>
            <person name="Kohler A."/>
            <person name="Symeonidi A."/>
            <person name="Balestrini R."/>
            <person name="Charron P."/>
            <person name="Duensing N."/>
            <person name="Frei-dit-Frey N."/>
            <person name="Gianinazzi-Pearson V."/>
            <person name="Gilbert B."/>
            <person name="Handa Y."/>
            <person name="Hijri M."/>
            <person name="Kaul R."/>
            <person name="Kawaguchi M."/>
            <person name="Krajinski F."/>
            <person name="Lammers P."/>
            <person name="Lapierre D."/>
            <person name="Masclaux F.G."/>
            <person name="Murat C."/>
            <person name="Morin E."/>
            <person name="Ndikumana S."/>
            <person name="Pagni M."/>
            <person name="Petitpierre D."/>
            <person name="Requena N."/>
            <person name="Rosikiewicz P."/>
            <person name="Riley R."/>
            <person name="Saito K."/>
            <person name="San Clemente H."/>
            <person name="Shapiro H."/>
            <person name="van Tuinen D."/>
            <person name="Becard G."/>
            <person name="Bonfante P."/>
            <person name="Paszkowski U."/>
            <person name="Shachar-Hill Y."/>
            <person name="Young J.P."/>
            <person name="Sanders I.R."/>
            <person name="Henrissat B."/>
            <person name="Rensing S.A."/>
            <person name="Grigoriev I.V."/>
            <person name="Corradi N."/>
            <person name="Roux C."/>
            <person name="Martin F."/>
        </authorList>
    </citation>
    <scope>NUCLEOTIDE SEQUENCE</scope>
    <source>
        <strain evidence="1">DAOM 197198</strain>
    </source>
</reference>
<proteinExistence type="predicted"/>
<dbReference type="EMBL" id="KI296498">
    <property type="protein sequence ID" value="ESA01381.1"/>
    <property type="molecule type" value="Genomic_DNA"/>
</dbReference>
<dbReference type="AlphaFoldDB" id="U9TDD7"/>
<name>U9TDD7_RHIID</name>
<dbReference type="VEuPathDB" id="FungiDB:RhiirFUN_004685"/>
<accession>U9TDD7</accession>
<dbReference type="HOGENOM" id="CLU_2172404_0_0_1"/>
<evidence type="ECO:0000313" key="1">
    <source>
        <dbReference type="EMBL" id="ESA01381.1"/>
    </source>
</evidence>
<gene>
    <name evidence="1" type="ORF">GLOINDRAFT_86952</name>
</gene>
<sequence length="110" mass="13207">MKKLITQSSLTFLTQMDEPLDYALWSSVLERTYLRFQWSEEAKKHTYIDRYYVTPHDVEEVIEIGRPTSTYPYPVDNNNVHVTSWARYWQYNTFIWLPDVSTNSVICFQV</sequence>